<proteinExistence type="predicted"/>
<evidence type="ECO:0000256" key="4">
    <source>
        <dbReference type="PROSITE-ProRule" id="PRU00175"/>
    </source>
</evidence>
<dbReference type="PANTHER" id="PTHR16442:SF1">
    <property type="entry name" value="RING FINGER PROTEIN 17"/>
    <property type="match status" value="1"/>
</dbReference>
<dbReference type="CDD" id="cd16449">
    <property type="entry name" value="RING-HC"/>
    <property type="match status" value="1"/>
</dbReference>
<sequence length="971" mass="108836">MMEMEDSPHAVICKLCGDVYRLIEDGVDANLPRVLLCGHIFCTNCLLTIQWESGVICPDCELESTLPETGVLGLQEESRIIGLIYTARINKQKIPRCDRSKVYRRNRQAPPVEMNTNPGDGQQPADVGKVVDEALAQAADTLAQLEHIHETLKAGVAEQAKRERDRLEKQIQQASFKAIKAVKKWKTVQLSKLEVQFSTCHDVAPKVQERIKELEMTIQMAREVRRIPSLGQYCILDKVIQTLQAPAGDYSDVKHIAAVTGMSCVFQEESLNQSLVLSLKMEVSSSSHLSKSTLKSLSAGTPSCPPPLKEAQDIRSSSLLPVRNKLPGSQRQSSGTSSASPSSPSSRQISLSSNSTTSDFAPDVIVEELLYEGQEHVTQWVEVTHIVNPSHFYVCYIAERKKEDGLSRKIDRLCSEDGSFFIQEDGVNSGSLVFVKWEDAQWCRTRVAEVFQRGRNEAVNTCPVTQLASLRVFYLDYGFTKNIPIQSEEGAANSSLKSLNKYLRKVSSAANVELRQYVPRAIRCSLKDLVPYDLAEGWSEKAKVEFQNMVSGKALIMQPLGKDGDSLLVDLRKVPMANSRKVSVSVREYLVFIEVASLYSSVKASMRPQMFCPPVYPTTNREVNAIVRHINDPSDFYIQLTNDMEASQLSVKLQDCYNRLAVLEDNELNIYCPVIGQACVARFERNIWYRAKIIGLPRTREVEVQYVDHGSKKVLSVNDLRKIKDEFLALPSKAIHCCLAEVVPVDGKNWSGACTNRFISLTNQQLVTMVVIGKVPRTEPLPVIMFEAGVGKQQSSIAELLVKEKLASFKDGRMESQDPKSYGDCSAVWDPPLQFSSTAENSGDLDQITEEQKEKPELQYQLRLPAKLKDIEVSVTFATSPSSFYVQLKEYDSYQKRICELVKQECSQLEPKEDAWKADMYCAAHHNGVWERGQLCSDVTSSNIAEVLNIRLLFSCHICVQLYCLTFKVML</sequence>
<dbReference type="SMART" id="SM00184">
    <property type="entry name" value="RING"/>
    <property type="match status" value="1"/>
</dbReference>
<dbReference type="Gene3D" id="2.40.50.90">
    <property type="match status" value="2"/>
</dbReference>
<dbReference type="PROSITE" id="PS00518">
    <property type="entry name" value="ZF_RING_1"/>
    <property type="match status" value="1"/>
</dbReference>
<evidence type="ECO:0000256" key="3">
    <source>
        <dbReference type="ARBA" id="ARBA00022833"/>
    </source>
</evidence>
<dbReference type="SUPFAM" id="SSF57850">
    <property type="entry name" value="RING/U-box"/>
    <property type="match status" value="1"/>
</dbReference>
<dbReference type="Gene3D" id="2.30.30.140">
    <property type="match status" value="2"/>
</dbReference>
<dbReference type="InterPro" id="IPR001841">
    <property type="entry name" value="Znf_RING"/>
</dbReference>
<dbReference type="InterPro" id="IPR027370">
    <property type="entry name" value="Znf-RING_euk"/>
</dbReference>
<dbReference type="Gene3D" id="3.30.40.10">
    <property type="entry name" value="Zinc/RING finger domain, C3HC4 (zinc finger)"/>
    <property type="match status" value="1"/>
</dbReference>
<dbReference type="InterPro" id="IPR035437">
    <property type="entry name" value="SNase_OB-fold_sf"/>
</dbReference>
<dbReference type="InterPro" id="IPR013083">
    <property type="entry name" value="Znf_RING/FYVE/PHD"/>
</dbReference>
<dbReference type="PANTHER" id="PTHR16442">
    <property type="entry name" value="RING FINGER PROTEIN 17"/>
    <property type="match status" value="1"/>
</dbReference>
<feature type="region of interest" description="Disordered" evidence="5">
    <location>
        <begin position="323"/>
        <end position="357"/>
    </location>
</feature>
<evidence type="ECO:0000256" key="1">
    <source>
        <dbReference type="ARBA" id="ARBA00022723"/>
    </source>
</evidence>
<evidence type="ECO:0000256" key="2">
    <source>
        <dbReference type="ARBA" id="ARBA00022771"/>
    </source>
</evidence>
<keyword evidence="1" id="KW-0479">Metal-binding</keyword>
<feature type="compositionally biased region" description="Low complexity" evidence="5">
    <location>
        <begin position="327"/>
        <end position="357"/>
    </location>
</feature>
<organism evidence="8 9">
    <name type="scientific">Nothobranchius furzeri</name>
    <name type="common">Turquoise killifish</name>
    <dbReference type="NCBI Taxonomy" id="105023"/>
    <lineage>
        <taxon>Eukaryota</taxon>
        <taxon>Metazoa</taxon>
        <taxon>Chordata</taxon>
        <taxon>Craniata</taxon>
        <taxon>Vertebrata</taxon>
        <taxon>Euteleostomi</taxon>
        <taxon>Actinopterygii</taxon>
        <taxon>Neopterygii</taxon>
        <taxon>Teleostei</taxon>
        <taxon>Neoteleostei</taxon>
        <taxon>Acanthomorphata</taxon>
        <taxon>Ovalentaria</taxon>
        <taxon>Atherinomorphae</taxon>
        <taxon>Cyprinodontiformes</taxon>
        <taxon>Nothobranchiidae</taxon>
        <taxon>Nothobranchius</taxon>
    </lineage>
</organism>
<feature type="domain" description="RING-type" evidence="6">
    <location>
        <begin position="13"/>
        <end position="61"/>
    </location>
</feature>
<accession>A0A8C6M2K1</accession>
<dbReference type="InterPro" id="IPR002999">
    <property type="entry name" value="Tudor"/>
</dbReference>
<keyword evidence="9" id="KW-1185">Reference proteome</keyword>
<dbReference type="PROSITE" id="PS50089">
    <property type="entry name" value="ZF_RING_2"/>
    <property type="match status" value="1"/>
</dbReference>
<dbReference type="SMART" id="SM00333">
    <property type="entry name" value="TUDOR"/>
    <property type="match status" value="2"/>
</dbReference>
<dbReference type="SUPFAM" id="SSF63748">
    <property type="entry name" value="Tudor/PWWP/MBT"/>
    <property type="match status" value="2"/>
</dbReference>
<dbReference type="GO" id="GO:0008270">
    <property type="term" value="F:zinc ion binding"/>
    <property type="evidence" value="ECO:0007669"/>
    <property type="project" value="UniProtKB-KW"/>
</dbReference>
<evidence type="ECO:0000259" key="6">
    <source>
        <dbReference type="PROSITE" id="PS50089"/>
    </source>
</evidence>
<evidence type="ECO:0000256" key="5">
    <source>
        <dbReference type="SAM" id="MobiDB-lite"/>
    </source>
</evidence>
<evidence type="ECO:0008006" key="10">
    <source>
        <dbReference type="Google" id="ProtNLM"/>
    </source>
</evidence>
<feature type="domain" description="Tudor" evidence="7">
    <location>
        <begin position="672"/>
        <end position="730"/>
    </location>
</feature>
<evidence type="ECO:0000313" key="9">
    <source>
        <dbReference type="Proteomes" id="UP000694548"/>
    </source>
</evidence>
<dbReference type="PROSITE" id="PS50304">
    <property type="entry name" value="TUDOR"/>
    <property type="match status" value="1"/>
</dbReference>
<dbReference type="Ensembl" id="ENSNFUT00015029119.1">
    <property type="protein sequence ID" value="ENSNFUP00015027873.1"/>
    <property type="gene ID" value="ENSNFUG00015013476.1"/>
</dbReference>
<evidence type="ECO:0000259" key="7">
    <source>
        <dbReference type="PROSITE" id="PS50304"/>
    </source>
</evidence>
<reference evidence="8" key="1">
    <citation type="submission" date="2025-08" db="UniProtKB">
        <authorList>
            <consortium name="Ensembl"/>
        </authorList>
    </citation>
    <scope>IDENTIFICATION</scope>
</reference>
<dbReference type="Proteomes" id="UP000694548">
    <property type="component" value="Unassembled WGS sequence"/>
</dbReference>
<dbReference type="InterPro" id="IPR017907">
    <property type="entry name" value="Znf_RING_CS"/>
</dbReference>
<evidence type="ECO:0000313" key="8">
    <source>
        <dbReference type="Ensembl" id="ENSNFUP00015027873.1"/>
    </source>
</evidence>
<reference evidence="8" key="2">
    <citation type="submission" date="2025-09" db="UniProtKB">
        <authorList>
            <consortium name="Ensembl"/>
        </authorList>
    </citation>
    <scope>IDENTIFICATION</scope>
</reference>
<dbReference type="GeneTree" id="ENSGT00940000157559"/>
<keyword evidence="3" id="KW-0862">Zinc</keyword>
<keyword evidence="2 4" id="KW-0863">Zinc-finger</keyword>
<name>A0A8C6M2K1_NOTFU</name>
<dbReference type="Pfam" id="PF13445">
    <property type="entry name" value="zf-RING_UBOX"/>
    <property type="match status" value="1"/>
</dbReference>
<protein>
    <recommendedName>
        <fullName evidence="10">Ring finger protein 17</fullName>
    </recommendedName>
</protein>
<dbReference type="Pfam" id="PF00567">
    <property type="entry name" value="TUDOR"/>
    <property type="match status" value="2"/>
</dbReference>
<dbReference type="AlphaFoldDB" id="A0A8C6M2K1"/>